<organism evidence="3 4">
    <name type="scientific">Polarella glacialis</name>
    <name type="common">Dinoflagellate</name>
    <dbReference type="NCBI Taxonomy" id="89957"/>
    <lineage>
        <taxon>Eukaryota</taxon>
        <taxon>Sar</taxon>
        <taxon>Alveolata</taxon>
        <taxon>Dinophyceae</taxon>
        <taxon>Suessiales</taxon>
        <taxon>Suessiaceae</taxon>
        <taxon>Polarella</taxon>
    </lineage>
</organism>
<keyword evidence="5" id="KW-1185">Reference proteome</keyword>
<dbReference type="EMBL" id="CAJNNV010004540">
    <property type="protein sequence ID" value="CAE8590897.1"/>
    <property type="molecule type" value="Genomic_DNA"/>
</dbReference>
<dbReference type="Pfam" id="PF02214">
    <property type="entry name" value="BTB_2"/>
    <property type="match status" value="1"/>
</dbReference>
<feature type="domain" description="BTB" evidence="1">
    <location>
        <begin position="3"/>
        <end position="102"/>
    </location>
</feature>
<dbReference type="PANTHER" id="PTHR11145:SF8">
    <property type="entry name" value="RE57120P"/>
    <property type="match status" value="1"/>
</dbReference>
<dbReference type="Proteomes" id="UP000654075">
    <property type="component" value="Unassembled WGS sequence"/>
</dbReference>
<evidence type="ECO:0000313" key="3">
    <source>
        <dbReference type="EMBL" id="CAE8723572.1"/>
    </source>
</evidence>
<dbReference type="InterPro" id="IPR011333">
    <property type="entry name" value="SKP1/BTB/POZ_sf"/>
</dbReference>
<sequence>MPATIKFNVGGTIFEVAQDTLRSKSADTLLNVMLERWTQNPCEPQFIDRDPELFRYILAWYRDDGCILLPITISKAEILREAEFFGLPMAACDIETDVTELGQMRKRILEVDRQRLQSSLNNNSNNNSEKSRASTTGLWQARLKEIHEEMAEDLSVRCSQTLETAVGQCLAQKAIQQMQGQSSCYLFKGDCDQSDWLSAVSWDALNTKEVLTRELARSGYSIRSLSAGAVGIAQQ</sequence>
<accession>A0A813L6K8</accession>
<dbReference type="AlphaFoldDB" id="A0A813L6K8"/>
<reference evidence="3" key="1">
    <citation type="submission" date="2021-02" db="EMBL/GenBank/DDBJ databases">
        <authorList>
            <person name="Dougan E. K."/>
            <person name="Rhodes N."/>
            <person name="Thang M."/>
            <person name="Chan C."/>
        </authorList>
    </citation>
    <scope>NUCLEOTIDE SEQUENCE</scope>
</reference>
<dbReference type="InterPro" id="IPR000210">
    <property type="entry name" value="BTB/POZ_dom"/>
</dbReference>
<dbReference type="CDD" id="cd18316">
    <property type="entry name" value="BTB_POZ_KCTD-like"/>
    <property type="match status" value="1"/>
</dbReference>
<dbReference type="SMART" id="SM00225">
    <property type="entry name" value="BTB"/>
    <property type="match status" value="1"/>
</dbReference>
<dbReference type="SUPFAM" id="SSF54695">
    <property type="entry name" value="POZ domain"/>
    <property type="match status" value="1"/>
</dbReference>
<dbReference type="Gene3D" id="3.30.710.10">
    <property type="entry name" value="Potassium Channel Kv1.1, Chain A"/>
    <property type="match status" value="1"/>
</dbReference>
<dbReference type="Proteomes" id="UP000626109">
    <property type="component" value="Unassembled WGS sequence"/>
</dbReference>
<dbReference type="EMBL" id="CAJNNW010034690">
    <property type="protein sequence ID" value="CAE8723572.1"/>
    <property type="molecule type" value="Genomic_DNA"/>
</dbReference>
<evidence type="ECO:0000313" key="2">
    <source>
        <dbReference type="EMBL" id="CAE8590897.1"/>
    </source>
</evidence>
<dbReference type="InterPro" id="IPR003131">
    <property type="entry name" value="T1-type_BTB"/>
</dbReference>
<dbReference type="PANTHER" id="PTHR11145">
    <property type="entry name" value="BTB/POZ DOMAIN-CONTAINING ADAPTER FOR CUL3-MEDIATED RHOA DEGRADATION PROTEIN FAMILY MEMBER"/>
    <property type="match status" value="1"/>
</dbReference>
<comment type="caution">
    <text evidence="3">The sequence shown here is derived from an EMBL/GenBank/DDBJ whole genome shotgun (WGS) entry which is preliminary data.</text>
</comment>
<dbReference type="OrthoDB" id="2414723at2759"/>
<gene>
    <name evidence="2" type="ORF">PGLA1383_LOCUS9606</name>
    <name evidence="3" type="ORF">PGLA2088_LOCUS43231</name>
</gene>
<dbReference type="GO" id="GO:0051260">
    <property type="term" value="P:protein homooligomerization"/>
    <property type="evidence" value="ECO:0007669"/>
    <property type="project" value="InterPro"/>
</dbReference>
<name>A0A813L6K8_POLGL</name>
<dbReference type="InterPro" id="IPR045068">
    <property type="entry name" value="BACURD1-3"/>
</dbReference>
<proteinExistence type="predicted"/>
<evidence type="ECO:0000313" key="5">
    <source>
        <dbReference type="Proteomes" id="UP000654075"/>
    </source>
</evidence>
<evidence type="ECO:0000259" key="1">
    <source>
        <dbReference type="SMART" id="SM00225"/>
    </source>
</evidence>
<protein>
    <recommendedName>
        <fullName evidence="1">BTB domain-containing protein</fullName>
    </recommendedName>
</protein>
<evidence type="ECO:0000313" key="4">
    <source>
        <dbReference type="Proteomes" id="UP000626109"/>
    </source>
</evidence>